<evidence type="ECO:0000313" key="3">
    <source>
        <dbReference type="Proteomes" id="UP000002171"/>
    </source>
</evidence>
<accession>A0A7U8GTA4</accession>
<dbReference type="Pfam" id="PF08867">
    <property type="entry name" value="FRG"/>
    <property type="match status" value="1"/>
</dbReference>
<name>A0A7U8GTA4_NEPCE</name>
<keyword evidence="3" id="KW-1185">Reference proteome</keyword>
<protein>
    <recommendedName>
        <fullName evidence="1">FRG domain-containing protein</fullName>
    </recommendedName>
</protein>
<dbReference type="RefSeq" id="WP_007019729.1">
    <property type="nucleotide sequence ID" value="NZ_CH724125.1"/>
</dbReference>
<gene>
    <name evidence="2" type="ORF">MED92_10314</name>
</gene>
<dbReference type="OrthoDB" id="9816036at2"/>
<dbReference type="AlphaFoldDB" id="A0A7U8GTA4"/>
<proteinExistence type="predicted"/>
<dbReference type="Proteomes" id="UP000002171">
    <property type="component" value="Unassembled WGS sequence"/>
</dbReference>
<feature type="domain" description="FRG" evidence="1">
    <location>
        <begin position="21"/>
        <end position="123"/>
    </location>
</feature>
<dbReference type="SMART" id="SM00901">
    <property type="entry name" value="FRG"/>
    <property type="match status" value="1"/>
</dbReference>
<evidence type="ECO:0000313" key="2">
    <source>
        <dbReference type="EMBL" id="EAR62092.1"/>
    </source>
</evidence>
<organism evidence="2 3">
    <name type="scientific">Neptuniibacter caesariensis</name>
    <dbReference type="NCBI Taxonomy" id="207954"/>
    <lineage>
        <taxon>Bacteria</taxon>
        <taxon>Pseudomonadati</taxon>
        <taxon>Pseudomonadota</taxon>
        <taxon>Gammaproteobacteria</taxon>
        <taxon>Oceanospirillales</taxon>
        <taxon>Oceanospirillaceae</taxon>
        <taxon>Neptuniibacter</taxon>
    </lineage>
</organism>
<dbReference type="EMBL" id="AAOW01000004">
    <property type="protein sequence ID" value="EAR62092.1"/>
    <property type="molecule type" value="Genomic_DNA"/>
</dbReference>
<reference evidence="2 3" key="1">
    <citation type="submission" date="2006-02" db="EMBL/GenBank/DDBJ databases">
        <authorList>
            <person name="Pinhassi J."/>
            <person name="Pedros-Alio C."/>
            <person name="Ferriera S."/>
            <person name="Johnson J."/>
            <person name="Kravitz S."/>
            <person name="Halpern A."/>
            <person name="Remington K."/>
            <person name="Beeson K."/>
            <person name="Tran B."/>
            <person name="Rogers Y.-H."/>
            <person name="Friedman R."/>
            <person name="Venter J.C."/>
        </authorList>
    </citation>
    <scope>NUCLEOTIDE SEQUENCE [LARGE SCALE GENOMIC DNA]</scope>
    <source>
        <strain evidence="2 3">MED92</strain>
    </source>
</reference>
<evidence type="ECO:0000259" key="1">
    <source>
        <dbReference type="SMART" id="SM00901"/>
    </source>
</evidence>
<dbReference type="InterPro" id="IPR014966">
    <property type="entry name" value="FRG-dom"/>
</dbReference>
<sequence>MTKIYEVDSWKAFLDLVESEALRGWAFRGQRDAEWHLESSLTRRLRMFVPADQWADREQRAIRVFKRKAHYFLNDTSALKDDFRCLALMQHHGAPTRLLDFTKSPYVASYFALQSCTTPAAVYAVNTPALWHEATPPGLPQMTRDAIDPRNSDSLSRYYLSNQYPIVWPGEPWSMDRRIVAQAGTFMLPGRIDVSVEQLLNEYEYEEPILAKIILNPEIRKEAMEALYRMNISSATLFPDLDGLARSIQYELEVSWIGSSGPRK</sequence>
<comment type="caution">
    <text evidence="2">The sequence shown here is derived from an EMBL/GenBank/DDBJ whole genome shotgun (WGS) entry which is preliminary data.</text>
</comment>